<reference evidence="2 3" key="1">
    <citation type="journal article" date="2009" name="J. Bacteriol.">
        <title>Genome sequence of Azotobacter vinelandii, an obligate aerobe specialized to support diverse anaerobic metabolic processes.</title>
        <authorList>
            <person name="Setubal J.C."/>
            <person name="dos Santos P."/>
            <person name="Goldman B.S."/>
            <person name="Ertesvag H."/>
            <person name="Espin G."/>
            <person name="Rubio L.M."/>
            <person name="Valla S."/>
            <person name="Almeida N.F."/>
            <person name="Balasubramanian D."/>
            <person name="Cromes L."/>
            <person name="Curatti L."/>
            <person name="Du Z."/>
            <person name="Godsy E."/>
            <person name="Goodner B."/>
            <person name="Hellner-Burris K."/>
            <person name="Hernandez J.A."/>
            <person name="Houmiel K."/>
            <person name="Imperial J."/>
            <person name="Kennedy C."/>
            <person name="Larson T.J."/>
            <person name="Latreille P."/>
            <person name="Ligon L.S."/>
            <person name="Lu J."/>
            <person name="Maerk M."/>
            <person name="Miller N.M."/>
            <person name="Norton S."/>
            <person name="O'Carroll I.P."/>
            <person name="Paulsen I."/>
            <person name="Raulfs E.C."/>
            <person name="Roemer R."/>
            <person name="Rosser J."/>
            <person name="Segura D."/>
            <person name="Slater S."/>
            <person name="Stricklin S.L."/>
            <person name="Studholme D.J."/>
            <person name="Sun J."/>
            <person name="Viana C.J."/>
            <person name="Wallin E."/>
            <person name="Wang B."/>
            <person name="Wheeler C."/>
            <person name="Zhu H."/>
            <person name="Dean D.R."/>
            <person name="Dixon R."/>
            <person name="Wood D."/>
        </authorList>
    </citation>
    <scope>NUCLEOTIDE SEQUENCE [LARGE SCALE GENOMIC DNA]</scope>
    <source>
        <strain evidence="3">DJ / ATCC BAA-1303</strain>
    </source>
</reference>
<dbReference type="GeneID" id="88185810"/>
<evidence type="ECO:0000313" key="3">
    <source>
        <dbReference type="Proteomes" id="UP000002424"/>
    </source>
</evidence>
<evidence type="ECO:0000313" key="2">
    <source>
        <dbReference type="EMBL" id="ACO78844.1"/>
    </source>
</evidence>
<dbReference type="InterPro" id="IPR010657">
    <property type="entry name" value="ImpA_N"/>
</dbReference>
<evidence type="ECO:0000259" key="1">
    <source>
        <dbReference type="Pfam" id="PF06812"/>
    </source>
</evidence>
<dbReference type="EnsemblBacteria" id="ACO78844">
    <property type="protein sequence ID" value="ACO78844"/>
    <property type="gene ID" value="Avin_26680"/>
</dbReference>
<name>C1DJS5_AZOVD</name>
<keyword evidence="3" id="KW-1185">Reference proteome</keyword>
<dbReference type="Pfam" id="PF06812">
    <property type="entry name" value="ImpA_N"/>
    <property type="match status" value="1"/>
</dbReference>
<dbReference type="NCBIfam" id="TIGR03363">
    <property type="entry name" value="VI_chp_8"/>
    <property type="match status" value="1"/>
</dbReference>
<gene>
    <name evidence="2" type="ordered locus">Avin_26680</name>
</gene>
<feature type="domain" description="ImpA N-terminal" evidence="1">
    <location>
        <begin position="13"/>
        <end position="135"/>
    </location>
</feature>
<dbReference type="PANTHER" id="PTHR37951:SF1">
    <property type="entry name" value="TYPE VI SECRETION SYSTEM COMPONENT TSSA1"/>
    <property type="match status" value="1"/>
</dbReference>
<dbReference type="Proteomes" id="UP000002424">
    <property type="component" value="Chromosome"/>
</dbReference>
<dbReference type="RefSeq" id="WP_012701235.1">
    <property type="nucleotide sequence ID" value="NC_012560.1"/>
</dbReference>
<dbReference type="KEGG" id="avn:Avin_26680"/>
<dbReference type="HOGENOM" id="CLU_060104_0_0_6"/>
<dbReference type="eggNOG" id="COG3515">
    <property type="taxonomic scope" value="Bacteria"/>
</dbReference>
<dbReference type="AlphaFoldDB" id="C1DJS5"/>
<dbReference type="OrthoDB" id="9771118at2"/>
<dbReference type="PANTHER" id="PTHR37951">
    <property type="entry name" value="CYTOPLASMIC PROTEIN-RELATED"/>
    <property type="match status" value="1"/>
</dbReference>
<proteinExistence type="predicted"/>
<dbReference type="EMBL" id="CP001157">
    <property type="protein sequence ID" value="ACO78844.1"/>
    <property type="molecule type" value="Genomic_DNA"/>
</dbReference>
<sequence length="344" mass="37240">MSTSCPEHLLPLLAPVSDERPCGDNLEYAAEFLQLMQAVQPRAEQQYGRTIIPAEEPDWRAVAQQAERLLATSKDLRIAVLLSRAWTELRGLAGYADGMRLVAALLDGHWDGLHPLLEEDGETDPLPRHNALSGLFDPQLCLRALRAAPLAAVGGLTLREVGLLLEGNAPEQLDYPGGRERAQAELARAWEMADPELRAVPEILQALGAIAERLRASLGEGWLPDSAELEKLLLRLLEASRGTSPAAAAESPSAGDEAAGSASPAAFAPAAVDWRTAELDSRADVNLLLEKICVYLERHEPSHPAPILLRRAQRLMQLGFYDILRDLAPASLAQIDLLIGKAPS</sequence>
<accession>C1DJS5</accession>
<dbReference type="STRING" id="322710.Avin_26680"/>
<protein>
    <submittedName>
        <fullName evidence="2">ImpA domain-containing protein</fullName>
    </submittedName>
</protein>
<organism evidence="2 3">
    <name type="scientific">Azotobacter vinelandii (strain DJ / ATCC BAA-1303)</name>
    <dbReference type="NCBI Taxonomy" id="322710"/>
    <lineage>
        <taxon>Bacteria</taxon>
        <taxon>Pseudomonadati</taxon>
        <taxon>Pseudomonadota</taxon>
        <taxon>Gammaproteobacteria</taxon>
        <taxon>Pseudomonadales</taxon>
        <taxon>Pseudomonadaceae</taxon>
        <taxon>Azotobacter</taxon>
    </lineage>
</organism>
<dbReference type="InterPro" id="IPR017740">
    <property type="entry name" value="TssA-like"/>
</dbReference>